<evidence type="ECO:0000256" key="6">
    <source>
        <dbReference type="SAM" id="Phobius"/>
    </source>
</evidence>
<dbReference type="PANTHER" id="PTHR47371">
    <property type="entry name" value="LIPOTEICHOIC ACID SYNTHASE"/>
    <property type="match status" value="1"/>
</dbReference>
<dbReference type="AlphaFoldDB" id="K6G795"/>
<accession>K6G795</accession>
<organism evidence="8 9">
    <name type="scientific">SAR86 cluster bacterium SAR86E</name>
    <dbReference type="NCBI Taxonomy" id="1208365"/>
    <lineage>
        <taxon>Bacteria</taxon>
        <taxon>Pseudomonadati</taxon>
        <taxon>Pseudomonadota</taxon>
        <taxon>Gammaproteobacteria</taxon>
        <taxon>SAR86 cluster</taxon>
    </lineage>
</organism>
<reference evidence="8 9" key="1">
    <citation type="submission" date="2012-09" db="EMBL/GenBank/DDBJ databases">
        <authorList>
            <person name="Dupont C.L."/>
            <person name="Rusch D.B."/>
            <person name="Lombardo M.-J."/>
            <person name="Novotny M."/>
            <person name="Yee-Greenbaum J."/>
            <person name="Laskin R."/>
        </authorList>
    </citation>
    <scope>NUCLEOTIDE SEQUENCE [LARGE SCALE GENOMIC DNA]</scope>
    <source>
        <strain evidence="8">SAR86E</strain>
    </source>
</reference>
<dbReference type="Pfam" id="PF00884">
    <property type="entry name" value="Sulfatase"/>
    <property type="match status" value="1"/>
</dbReference>
<comment type="caution">
    <text evidence="8">The sequence shown here is derived from an EMBL/GenBank/DDBJ whole genome shotgun (WGS) entry which is preliminary data.</text>
</comment>
<dbReference type="InterPro" id="IPR017850">
    <property type="entry name" value="Alkaline_phosphatase_core_sf"/>
</dbReference>
<protein>
    <submittedName>
        <fullName evidence="8">Arylsulfatase</fullName>
        <ecNumber evidence="8">3.1.6.-</ecNumber>
    </submittedName>
</protein>
<evidence type="ECO:0000256" key="1">
    <source>
        <dbReference type="ARBA" id="ARBA00004651"/>
    </source>
</evidence>
<dbReference type="InterPro" id="IPR000917">
    <property type="entry name" value="Sulfatase_N"/>
</dbReference>
<dbReference type="PATRIC" id="fig|1208365.4.peg.360"/>
<dbReference type="SUPFAM" id="SSF53649">
    <property type="entry name" value="Alkaline phosphatase-like"/>
    <property type="match status" value="1"/>
</dbReference>
<dbReference type="EMBL" id="AMWX01000001">
    <property type="protein sequence ID" value="EKO36999.1"/>
    <property type="molecule type" value="Genomic_DNA"/>
</dbReference>
<name>K6G795_9GAMM</name>
<keyword evidence="2" id="KW-1003">Cell membrane</keyword>
<dbReference type="Proteomes" id="UP000010310">
    <property type="component" value="Unassembled WGS sequence"/>
</dbReference>
<feature type="transmembrane region" description="Helical" evidence="6">
    <location>
        <begin position="78"/>
        <end position="97"/>
    </location>
</feature>
<proteinExistence type="predicted"/>
<evidence type="ECO:0000256" key="5">
    <source>
        <dbReference type="ARBA" id="ARBA00023136"/>
    </source>
</evidence>
<keyword evidence="8" id="KW-0378">Hydrolase</keyword>
<dbReference type="STRING" id="1208365.B273_0361"/>
<dbReference type="Gene3D" id="3.40.720.10">
    <property type="entry name" value="Alkaline Phosphatase, subunit A"/>
    <property type="match status" value="1"/>
</dbReference>
<evidence type="ECO:0000313" key="9">
    <source>
        <dbReference type="Proteomes" id="UP000010310"/>
    </source>
</evidence>
<dbReference type="PANTHER" id="PTHR47371:SF3">
    <property type="entry name" value="PHOSPHOGLYCEROL TRANSFERASE I"/>
    <property type="match status" value="1"/>
</dbReference>
<keyword evidence="9" id="KW-1185">Reference proteome</keyword>
<gene>
    <name evidence="8" type="ORF">B273_0361</name>
</gene>
<evidence type="ECO:0000256" key="3">
    <source>
        <dbReference type="ARBA" id="ARBA00022692"/>
    </source>
</evidence>
<keyword evidence="4 6" id="KW-1133">Transmembrane helix</keyword>
<evidence type="ECO:0000259" key="7">
    <source>
        <dbReference type="Pfam" id="PF00884"/>
    </source>
</evidence>
<dbReference type="InterPro" id="IPR050448">
    <property type="entry name" value="OpgB/LTA_synthase_biosynth"/>
</dbReference>
<dbReference type="GO" id="GO:0016787">
    <property type="term" value="F:hydrolase activity"/>
    <property type="evidence" value="ECO:0007669"/>
    <property type="project" value="UniProtKB-KW"/>
</dbReference>
<feature type="domain" description="Sulfatase N-terminal" evidence="7">
    <location>
        <begin position="165"/>
        <end position="446"/>
    </location>
</feature>
<feature type="transmembrane region" description="Helical" evidence="6">
    <location>
        <begin position="29"/>
        <end position="46"/>
    </location>
</feature>
<dbReference type="GO" id="GO:0005886">
    <property type="term" value="C:plasma membrane"/>
    <property type="evidence" value="ECO:0007669"/>
    <property type="project" value="UniProtKB-SubCell"/>
</dbReference>
<keyword evidence="5 6" id="KW-0472">Membrane</keyword>
<feature type="transmembrane region" description="Helical" evidence="6">
    <location>
        <begin position="109"/>
        <end position="127"/>
    </location>
</feature>
<sequence length="609" mass="69361">MFFIFSTSLTIISLILTQALHQKGVRATCLLLILINLISLGFYLFLDFLSGDGINDAVLYHFYFGITGFGIYDYIAPIILLATYIFICFLLISTFYIKDFKSKNFILSFYHALPIFLISSLALNPFFQDLHKLYFKSGTDNLKVEASNQNFFVRANDHTFLNKKKNIIYLYLEQFERTYFDESIFPGLTPNLKRLEAEAVSFSNIHSPQSTNWTIAGMVASQCGIPLLVPNYRGNSMSGMDLFLPLANCLGDILTKHQYDLNYLGGSNLDFGGKGKFYYSHGFKTVEGLQTLHKNASNSSLSPWGLYDDDLYKALTERYNKLNGNENPFGIFALTLDTHHPDGYIPSSCKGLIYQDGKNPILNAVHCADQLAGKFIDKLKLSSAYANTTLVVTSDHLALKNSATSMLEMGDRKNLFLIFDQDINPKKISKPGTVFDIAPTVLSAMGSHTKGLGFGRNLFFESSLIESHLSMKSIVESYKKDILSLWSFPQINNNFEVDLKSKVINFGSRQIKLPTLILINDEFDIEEMRFDFYFSNPLINEVRSIKKSKNLIWIDQCEIILEFMKVDLALDEIQYCSYMFRKSDGNYLINDLQRETLDHNAIDLFFYNR</sequence>
<evidence type="ECO:0000256" key="2">
    <source>
        <dbReference type="ARBA" id="ARBA00022475"/>
    </source>
</evidence>
<evidence type="ECO:0000313" key="8">
    <source>
        <dbReference type="EMBL" id="EKO36999.1"/>
    </source>
</evidence>
<keyword evidence="3 6" id="KW-0812">Transmembrane</keyword>
<dbReference type="EC" id="3.1.6.-" evidence="8"/>
<evidence type="ECO:0000256" key="4">
    <source>
        <dbReference type="ARBA" id="ARBA00022989"/>
    </source>
</evidence>
<dbReference type="CDD" id="cd16015">
    <property type="entry name" value="LTA_synthase"/>
    <property type="match status" value="1"/>
</dbReference>
<comment type="subcellular location">
    <subcellularLocation>
        <location evidence="1">Cell membrane</location>
        <topology evidence="1">Multi-pass membrane protein</topology>
    </subcellularLocation>
</comment>